<dbReference type="Proteomes" id="UP000887563">
    <property type="component" value="Unplaced"/>
</dbReference>
<reference evidence="2" key="1">
    <citation type="submission" date="2022-11" db="UniProtKB">
        <authorList>
            <consortium name="WormBaseParasite"/>
        </authorList>
    </citation>
    <scope>IDENTIFICATION</scope>
</reference>
<name>A0A914NFW7_MELIC</name>
<organism evidence="1 2">
    <name type="scientific">Meloidogyne incognita</name>
    <name type="common">Southern root-knot nematode worm</name>
    <name type="synonym">Oxyuris incognita</name>
    <dbReference type="NCBI Taxonomy" id="6306"/>
    <lineage>
        <taxon>Eukaryota</taxon>
        <taxon>Metazoa</taxon>
        <taxon>Ecdysozoa</taxon>
        <taxon>Nematoda</taxon>
        <taxon>Chromadorea</taxon>
        <taxon>Rhabditida</taxon>
        <taxon>Tylenchina</taxon>
        <taxon>Tylenchomorpha</taxon>
        <taxon>Tylenchoidea</taxon>
        <taxon>Meloidogynidae</taxon>
        <taxon>Meloidogyninae</taxon>
        <taxon>Meloidogyne</taxon>
        <taxon>Meloidogyne incognita group</taxon>
    </lineage>
</organism>
<protein>
    <submittedName>
        <fullName evidence="2">Uncharacterized protein</fullName>
    </submittedName>
</protein>
<evidence type="ECO:0000313" key="1">
    <source>
        <dbReference type="Proteomes" id="UP000887563"/>
    </source>
</evidence>
<accession>A0A914NFW7</accession>
<evidence type="ECO:0000313" key="2">
    <source>
        <dbReference type="WBParaSite" id="Minc3s05597g38499"/>
    </source>
</evidence>
<keyword evidence="1" id="KW-1185">Reference proteome</keyword>
<dbReference type="AlphaFoldDB" id="A0A914NFW7"/>
<proteinExistence type="predicted"/>
<sequence length="198" mass="23030">MVIREQLKTLKEFNFKNNKKELYGRLLSPMFNLKPSETFCVSVQTKLERGGFGAIFRVGIRFESEPQSLWLYRKSLQRFWPQGEWLRLSWQLRRKSVNRGFQLIFDVSKHNEADQIKFFFSLDNLFVRASDCPIELEPFFGAAPDEETEANLLIPVENLIDTDPRVFRTAGLDGLPAVGIKVVEIICTIKKKLILIRC</sequence>
<dbReference type="WBParaSite" id="Minc3s05597g38499">
    <property type="protein sequence ID" value="Minc3s05597g38499"/>
    <property type="gene ID" value="Minc3s05597g38499"/>
</dbReference>